<dbReference type="InterPro" id="IPR025855">
    <property type="entry name" value="Replic_Relax"/>
</dbReference>
<dbReference type="RefSeq" id="WP_081986181.1">
    <property type="nucleotide sequence ID" value="NZ_AP017900.1"/>
</dbReference>
<accession>A0ABC9Z184</accession>
<reference evidence="2 3" key="2">
    <citation type="journal article" date="2016" name="Genome Announc.">
        <title>Draft Genome Sequence of Erythromycin- and Oxytetracycline-Sensitive Nocardia seriolae Strain U-1 (NBRC 110359).</title>
        <authorList>
            <person name="Imajoh M."/>
            <person name="Sukeda M."/>
            <person name="Shimizu M."/>
            <person name="Yamane J."/>
            <person name="Ohnishi K."/>
            <person name="Oshima S."/>
        </authorList>
    </citation>
    <scope>NUCLEOTIDE SEQUENCE [LARGE SCALE GENOMIC DNA]</scope>
    <source>
        <strain evidence="2 3">U-1</strain>
    </source>
</reference>
<dbReference type="Proteomes" id="UP000037179">
    <property type="component" value="Unassembled WGS sequence"/>
</dbReference>
<evidence type="ECO:0000313" key="3">
    <source>
        <dbReference type="Proteomes" id="UP000037179"/>
    </source>
</evidence>
<dbReference type="EMBL" id="BBYQ01000113">
    <property type="protein sequence ID" value="GAP31412.1"/>
    <property type="molecule type" value="Genomic_DNA"/>
</dbReference>
<evidence type="ECO:0008006" key="5">
    <source>
        <dbReference type="Google" id="ProtNLM"/>
    </source>
</evidence>
<evidence type="ECO:0000313" key="4">
    <source>
        <dbReference type="Proteomes" id="UP000180166"/>
    </source>
</evidence>
<dbReference type="Proteomes" id="UP000180166">
    <property type="component" value="Chromosome"/>
</dbReference>
<reference evidence="3" key="1">
    <citation type="submission" date="2015-07" db="EMBL/GenBank/DDBJ databases">
        <title>Nocardia seriolae U-1 whole genome shotgun sequence.</title>
        <authorList>
            <person name="Imajoh M."/>
            <person name="Fukumoto Y."/>
            <person name="Sukeda M."/>
            <person name="Yamane J."/>
            <person name="Yamasaki K."/>
            <person name="Shimizu M."/>
            <person name="Ohnishi K."/>
            <person name="Oshima S."/>
        </authorList>
    </citation>
    <scope>NUCLEOTIDE SEQUENCE [LARGE SCALE GENOMIC DNA]</scope>
    <source>
        <strain evidence="3">U-1</strain>
    </source>
</reference>
<sequence length="295" mass="32870">MTARQPRQAVIASRRGISIADAITEQRQLTGRDLELLALLAAHKALTAGQVTRLFFPADGNAARKRLALLERRGVLARFRGCLRPGSQEYRYTLGPLGAMIHAAATDKPIPTPHTVHQKALKLSRNPQLNHLLGINEFFTALRHHARDNSGCELLEWWNERDATAACAQITRPDGYGEWLQDGRRIRFFLEYDTGTEELSRLIDKLCGYQDLRTGGLCIPVLFVLPGPKRQQNFHRLLDEQLAAMAGLTVATATVTDLDTCTPAGPVWWLAGHTTRHRLIDLPTPPHGQDGPHHE</sequence>
<dbReference type="Pfam" id="PF13814">
    <property type="entry name" value="Replic_Relax"/>
    <property type="match status" value="1"/>
</dbReference>
<proteinExistence type="predicted"/>
<protein>
    <recommendedName>
        <fullName evidence="5">Replication-relaxation</fullName>
    </recommendedName>
</protein>
<gene>
    <name evidence="1" type="ORF">NS506_03487</name>
    <name evidence="2" type="ORF">NSK11_contig00113-0030</name>
</gene>
<dbReference type="EMBL" id="CP017839">
    <property type="protein sequence ID" value="APA97539.1"/>
    <property type="molecule type" value="Genomic_DNA"/>
</dbReference>
<organism evidence="2 3">
    <name type="scientific">Nocardia seriolae</name>
    <dbReference type="NCBI Taxonomy" id="37332"/>
    <lineage>
        <taxon>Bacteria</taxon>
        <taxon>Bacillati</taxon>
        <taxon>Actinomycetota</taxon>
        <taxon>Actinomycetes</taxon>
        <taxon>Mycobacteriales</taxon>
        <taxon>Nocardiaceae</taxon>
        <taxon>Nocardia</taxon>
    </lineage>
</organism>
<evidence type="ECO:0000313" key="1">
    <source>
        <dbReference type="EMBL" id="APA97539.1"/>
    </source>
</evidence>
<evidence type="ECO:0000313" key="2">
    <source>
        <dbReference type="EMBL" id="GAP31412.1"/>
    </source>
</evidence>
<reference evidence="1 4" key="3">
    <citation type="submission" date="2016-10" db="EMBL/GenBank/DDBJ databases">
        <title>Genome sequence of Nocardia seriolae strain EM150506, isolated from Anguila japonica.</title>
        <authorList>
            <person name="Han H.-J."/>
        </authorList>
    </citation>
    <scope>NUCLEOTIDE SEQUENCE [LARGE SCALE GENOMIC DNA]</scope>
    <source>
        <strain evidence="1 4">EM150506</strain>
    </source>
</reference>
<name>A0ABC9Z184_9NOCA</name>
<dbReference type="AlphaFoldDB" id="A0ABC9Z184"/>
<dbReference type="GeneID" id="93375923"/>
<keyword evidence="3" id="KW-1185">Reference proteome</keyword>
<dbReference type="KEGG" id="nsr:NS506_03487"/>